<feature type="active site" evidence="9">
    <location>
        <position position="69"/>
    </location>
</feature>
<dbReference type="STRING" id="418985.A0A1V9X6V9"/>
<evidence type="ECO:0000256" key="3">
    <source>
        <dbReference type="ARBA" id="ARBA00006926"/>
    </source>
</evidence>
<dbReference type="OrthoDB" id="446890at2759"/>
<evidence type="ECO:0000256" key="2">
    <source>
        <dbReference type="ARBA" id="ARBA00004613"/>
    </source>
</evidence>
<dbReference type="AlphaFoldDB" id="A0A1V9X6V9"/>
<sequence>MLIYLLCLVCLASGQAKARYDWRLSKECAPTNGALHDFKIRNVTEDSEIDFRILTSGKLTLLVNVATYCEYTSQYLELNELQAKYGPSGFQIVAFPCNQFNKEEPGVKGEIVNGVTHVRPGKGYVPNFPITRKVDVNGKDQHSIYTFLKAACPVSPQSLFAKREQLNYDHLHVNDIRWNFEKFLVSPSGAPLRRYHSSIKPNQLEGDIEQFLLFSNFK</sequence>
<dbReference type="PROSITE" id="PS00763">
    <property type="entry name" value="GLUTATHIONE_PEROXID_2"/>
    <property type="match status" value="1"/>
</dbReference>
<dbReference type="InParanoid" id="A0A1V9X6V9"/>
<dbReference type="GO" id="GO:0004602">
    <property type="term" value="F:glutathione peroxidase activity"/>
    <property type="evidence" value="ECO:0007669"/>
    <property type="project" value="UniProtKB-EC"/>
</dbReference>
<dbReference type="InterPro" id="IPR000889">
    <property type="entry name" value="Glutathione_peroxidase"/>
</dbReference>
<evidence type="ECO:0000256" key="5">
    <source>
        <dbReference type="ARBA" id="ARBA00022525"/>
    </source>
</evidence>
<dbReference type="InterPro" id="IPR036249">
    <property type="entry name" value="Thioredoxin-like_sf"/>
</dbReference>
<dbReference type="PRINTS" id="PR01011">
    <property type="entry name" value="GLUTPROXDASE"/>
</dbReference>
<dbReference type="SUPFAM" id="SSF52833">
    <property type="entry name" value="Thioredoxin-like"/>
    <property type="match status" value="1"/>
</dbReference>
<dbReference type="EMBL" id="MNPL01022111">
    <property type="protein sequence ID" value="OQR69101.1"/>
    <property type="molecule type" value="Genomic_DNA"/>
</dbReference>
<feature type="chain" id="PRO_5012484000" description="Glutathione peroxidase" evidence="11">
    <location>
        <begin position="19"/>
        <end position="218"/>
    </location>
</feature>
<dbReference type="InterPro" id="IPR029760">
    <property type="entry name" value="GPX_CS"/>
</dbReference>
<dbReference type="CDD" id="cd00340">
    <property type="entry name" value="GSH_Peroxidase"/>
    <property type="match status" value="1"/>
</dbReference>
<keyword evidence="5" id="KW-0964">Secreted</keyword>
<dbReference type="PIRSF" id="PIRSF000303">
    <property type="entry name" value="Glutathion_perox"/>
    <property type="match status" value="1"/>
</dbReference>
<evidence type="ECO:0000256" key="1">
    <source>
        <dbReference type="ARBA" id="ARBA00000217"/>
    </source>
</evidence>
<gene>
    <name evidence="12" type="ORF">BIW11_01906</name>
</gene>
<dbReference type="Pfam" id="PF00255">
    <property type="entry name" value="GSHPx"/>
    <property type="match status" value="1"/>
</dbReference>
<dbReference type="PROSITE" id="PS51355">
    <property type="entry name" value="GLUTATHIONE_PEROXID_3"/>
    <property type="match status" value="1"/>
</dbReference>
<dbReference type="PANTHER" id="PTHR11592">
    <property type="entry name" value="GLUTATHIONE PEROXIDASE"/>
    <property type="match status" value="1"/>
</dbReference>
<evidence type="ECO:0000313" key="13">
    <source>
        <dbReference type="Proteomes" id="UP000192247"/>
    </source>
</evidence>
<keyword evidence="8 10" id="KW-0560">Oxidoreductase</keyword>
<evidence type="ECO:0000256" key="9">
    <source>
        <dbReference type="PIRSR" id="PIRSR000303-1"/>
    </source>
</evidence>
<accession>A0A1V9X6V9</accession>
<evidence type="ECO:0000256" key="4">
    <source>
        <dbReference type="ARBA" id="ARBA00012310"/>
    </source>
</evidence>
<evidence type="ECO:0000256" key="8">
    <source>
        <dbReference type="ARBA" id="ARBA00023002"/>
    </source>
</evidence>
<organism evidence="12 13">
    <name type="scientific">Tropilaelaps mercedesae</name>
    <dbReference type="NCBI Taxonomy" id="418985"/>
    <lineage>
        <taxon>Eukaryota</taxon>
        <taxon>Metazoa</taxon>
        <taxon>Ecdysozoa</taxon>
        <taxon>Arthropoda</taxon>
        <taxon>Chelicerata</taxon>
        <taxon>Arachnida</taxon>
        <taxon>Acari</taxon>
        <taxon>Parasitiformes</taxon>
        <taxon>Mesostigmata</taxon>
        <taxon>Gamasina</taxon>
        <taxon>Dermanyssoidea</taxon>
        <taxon>Laelapidae</taxon>
        <taxon>Tropilaelaps</taxon>
    </lineage>
</organism>
<dbReference type="GO" id="GO:0006979">
    <property type="term" value="P:response to oxidative stress"/>
    <property type="evidence" value="ECO:0007669"/>
    <property type="project" value="InterPro"/>
</dbReference>
<dbReference type="GO" id="GO:0005576">
    <property type="term" value="C:extracellular region"/>
    <property type="evidence" value="ECO:0007669"/>
    <property type="project" value="UniProtKB-SubCell"/>
</dbReference>
<feature type="signal peptide" evidence="11">
    <location>
        <begin position="1"/>
        <end position="18"/>
    </location>
</feature>
<evidence type="ECO:0000256" key="10">
    <source>
        <dbReference type="RuleBase" id="RU000499"/>
    </source>
</evidence>
<comment type="similarity">
    <text evidence="3 10">Belongs to the glutathione peroxidase family.</text>
</comment>
<name>A0A1V9X6V9_9ACAR</name>
<dbReference type="Gene3D" id="3.40.30.10">
    <property type="entry name" value="Glutaredoxin"/>
    <property type="match status" value="1"/>
</dbReference>
<dbReference type="Proteomes" id="UP000192247">
    <property type="component" value="Unassembled WGS sequence"/>
</dbReference>
<evidence type="ECO:0000256" key="11">
    <source>
        <dbReference type="SAM" id="SignalP"/>
    </source>
</evidence>
<reference evidence="12 13" key="1">
    <citation type="journal article" date="2017" name="Gigascience">
        <title>Draft genome of the honey bee ectoparasitic mite, Tropilaelaps mercedesae, is shaped by the parasitic life history.</title>
        <authorList>
            <person name="Dong X."/>
            <person name="Armstrong S.D."/>
            <person name="Xia D."/>
            <person name="Makepeace B.L."/>
            <person name="Darby A.C."/>
            <person name="Kadowaki T."/>
        </authorList>
    </citation>
    <scope>NUCLEOTIDE SEQUENCE [LARGE SCALE GENOMIC DNA]</scope>
    <source>
        <strain evidence="12">Wuxi-XJTLU</strain>
    </source>
</reference>
<comment type="caution">
    <text evidence="12">The sequence shown here is derived from an EMBL/GenBank/DDBJ whole genome shotgun (WGS) entry which is preliminary data.</text>
</comment>
<comment type="catalytic activity">
    <reaction evidence="1">
        <text>2 glutathione + H2O2 = glutathione disulfide + 2 H2O</text>
        <dbReference type="Rhea" id="RHEA:16833"/>
        <dbReference type="ChEBI" id="CHEBI:15377"/>
        <dbReference type="ChEBI" id="CHEBI:16240"/>
        <dbReference type="ChEBI" id="CHEBI:57925"/>
        <dbReference type="ChEBI" id="CHEBI:58297"/>
        <dbReference type="EC" id="1.11.1.9"/>
    </reaction>
</comment>
<protein>
    <recommendedName>
        <fullName evidence="4 10">Glutathione peroxidase</fullName>
    </recommendedName>
</protein>
<dbReference type="PANTHER" id="PTHR11592:SF88">
    <property type="entry name" value="GLUTATHIONE PEROXIDASE-RELATED"/>
    <property type="match status" value="1"/>
</dbReference>
<comment type="subcellular location">
    <subcellularLocation>
        <location evidence="2">Secreted</location>
    </subcellularLocation>
</comment>
<keyword evidence="13" id="KW-1185">Reference proteome</keyword>
<evidence type="ECO:0000313" key="12">
    <source>
        <dbReference type="EMBL" id="OQR69101.1"/>
    </source>
</evidence>
<evidence type="ECO:0000256" key="7">
    <source>
        <dbReference type="ARBA" id="ARBA00022729"/>
    </source>
</evidence>
<proteinExistence type="inferred from homology"/>
<keyword evidence="6 10" id="KW-0575">Peroxidase</keyword>
<keyword evidence="7 11" id="KW-0732">Signal</keyword>
<evidence type="ECO:0000256" key="6">
    <source>
        <dbReference type="ARBA" id="ARBA00022559"/>
    </source>
</evidence>